<sequence length="68" mass="7567">MRRIFLRPDEAVILSSALSWREGRCFWFAPVPCGAVGRALFAAFAAMRRAFFAAALYRRGLMEGAGLL</sequence>
<dbReference type="EMBL" id="JARVLH010000006">
    <property type="protein sequence ID" value="MEX5285881.1"/>
    <property type="molecule type" value="Genomic_DNA"/>
</dbReference>
<keyword evidence="2" id="KW-1185">Reference proteome</keyword>
<name>A0ABV3X6S1_9FIRM</name>
<comment type="caution">
    <text evidence="1">The sequence shown here is derived from an EMBL/GenBank/DDBJ whole genome shotgun (WGS) entry which is preliminary data.</text>
</comment>
<evidence type="ECO:0000313" key="2">
    <source>
        <dbReference type="Proteomes" id="UP001559623"/>
    </source>
</evidence>
<accession>A0ABV3X6S1</accession>
<gene>
    <name evidence="1" type="ORF">QCO44_09610</name>
</gene>
<proteinExistence type="predicted"/>
<reference evidence="1 2" key="1">
    <citation type="submission" date="2023-04" db="EMBL/GenBank/DDBJ databases">
        <title>Genome Sequence of Selenomonas sputigena ATCC 33150.</title>
        <authorList>
            <person name="Miller D.P."/>
            <person name="Anvari S."/>
            <person name="Polson S.W."/>
            <person name="Macdonald M."/>
            <person name="Mcdowell J.V."/>
        </authorList>
    </citation>
    <scope>NUCLEOTIDE SEQUENCE [LARGE SCALE GENOMIC DNA]</scope>
    <source>
        <strain evidence="1 2">ATCC 33150</strain>
    </source>
</reference>
<dbReference type="Proteomes" id="UP001559623">
    <property type="component" value="Unassembled WGS sequence"/>
</dbReference>
<protein>
    <submittedName>
        <fullName evidence="1">Uncharacterized protein</fullName>
    </submittedName>
</protein>
<dbReference type="RefSeq" id="WP_368847603.1">
    <property type="nucleotide sequence ID" value="NZ_CP194411.1"/>
</dbReference>
<organism evidence="1 2">
    <name type="scientific">Selenomonas sputigena</name>
    <dbReference type="NCBI Taxonomy" id="69823"/>
    <lineage>
        <taxon>Bacteria</taxon>
        <taxon>Bacillati</taxon>
        <taxon>Bacillota</taxon>
        <taxon>Negativicutes</taxon>
        <taxon>Selenomonadales</taxon>
        <taxon>Selenomonadaceae</taxon>
        <taxon>Selenomonas</taxon>
    </lineage>
</organism>
<evidence type="ECO:0000313" key="1">
    <source>
        <dbReference type="EMBL" id="MEX5285881.1"/>
    </source>
</evidence>